<keyword evidence="1" id="KW-0472">Membrane</keyword>
<gene>
    <name evidence="2" type="ORF">AQUCO_00300025v1</name>
</gene>
<dbReference type="PANTHER" id="PTHR46856:SF1">
    <property type="entry name" value="PX DOMAIN-CONTAINING PROTEIN EREL1-RELATED"/>
    <property type="match status" value="1"/>
</dbReference>
<name>A0A2G5EWY7_AQUCA</name>
<dbReference type="InterPro" id="IPR044588">
    <property type="entry name" value="EREX-like"/>
</dbReference>
<feature type="transmembrane region" description="Helical" evidence="1">
    <location>
        <begin position="67"/>
        <end position="87"/>
    </location>
</feature>
<dbReference type="EMBL" id="KZ305020">
    <property type="protein sequence ID" value="PIA60231.1"/>
    <property type="molecule type" value="Genomic_DNA"/>
</dbReference>
<dbReference type="InParanoid" id="A0A2G5EWY7"/>
<organism evidence="2 3">
    <name type="scientific">Aquilegia coerulea</name>
    <name type="common">Rocky mountain columbine</name>
    <dbReference type="NCBI Taxonomy" id="218851"/>
    <lineage>
        <taxon>Eukaryota</taxon>
        <taxon>Viridiplantae</taxon>
        <taxon>Streptophyta</taxon>
        <taxon>Embryophyta</taxon>
        <taxon>Tracheophyta</taxon>
        <taxon>Spermatophyta</taxon>
        <taxon>Magnoliopsida</taxon>
        <taxon>Ranunculales</taxon>
        <taxon>Ranunculaceae</taxon>
        <taxon>Thalictroideae</taxon>
        <taxon>Aquilegia</taxon>
    </lineage>
</organism>
<sequence>MNLLVMIASTQVKDLEVELETTIEKSKENLHHAILIERFRLPQMQWDIEELRRKSLEMQLKLKAEQVLSLFGVLCEIHFITILIPYMTCKNS</sequence>
<evidence type="ECO:0000256" key="1">
    <source>
        <dbReference type="SAM" id="Phobius"/>
    </source>
</evidence>
<accession>A0A2G5EWY7</accession>
<evidence type="ECO:0000313" key="3">
    <source>
        <dbReference type="Proteomes" id="UP000230069"/>
    </source>
</evidence>
<keyword evidence="3" id="KW-1185">Reference proteome</keyword>
<dbReference type="OrthoDB" id="1741759at2759"/>
<keyword evidence="1" id="KW-1133">Transmembrane helix</keyword>
<keyword evidence="1" id="KW-0812">Transmembrane</keyword>
<reference evidence="2 3" key="1">
    <citation type="submission" date="2017-09" db="EMBL/GenBank/DDBJ databases">
        <title>WGS assembly of Aquilegia coerulea Goldsmith.</title>
        <authorList>
            <person name="Hodges S."/>
            <person name="Kramer E."/>
            <person name="Nordborg M."/>
            <person name="Tomkins J."/>
            <person name="Borevitz J."/>
            <person name="Derieg N."/>
            <person name="Yan J."/>
            <person name="Mihaltcheva S."/>
            <person name="Hayes R.D."/>
            <person name="Rokhsar D."/>
        </authorList>
    </citation>
    <scope>NUCLEOTIDE SEQUENCE [LARGE SCALE GENOMIC DNA]</scope>
    <source>
        <strain evidence="3">cv. Goldsmith</strain>
    </source>
</reference>
<dbReference type="PANTHER" id="PTHR46856">
    <property type="entry name" value="PX DOMAIN-CONTAINING PROTEIN EREL1-RELATED"/>
    <property type="match status" value="1"/>
</dbReference>
<proteinExistence type="predicted"/>
<dbReference type="GO" id="GO:0015031">
    <property type="term" value="P:protein transport"/>
    <property type="evidence" value="ECO:0007669"/>
    <property type="project" value="InterPro"/>
</dbReference>
<dbReference type="AlphaFoldDB" id="A0A2G5EWY7"/>
<dbReference type="Proteomes" id="UP000230069">
    <property type="component" value="Unassembled WGS sequence"/>
</dbReference>
<evidence type="ECO:0000313" key="2">
    <source>
        <dbReference type="EMBL" id="PIA60231.1"/>
    </source>
</evidence>
<protein>
    <submittedName>
        <fullName evidence="2">Uncharacterized protein</fullName>
    </submittedName>
</protein>
<dbReference type="STRING" id="218851.A0A2G5EWY7"/>